<feature type="compositionally biased region" description="Gly residues" evidence="5">
    <location>
        <begin position="1658"/>
        <end position="1669"/>
    </location>
</feature>
<organism evidence="8 9">
    <name type="scientific">Elysia chlorotica</name>
    <name type="common">Eastern emerald elysia</name>
    <name type="synonym">Sea slug</name>
    <dbReference type="NCBI Taxonomy" id="188477"/>
    <lineage>
        <taxon>Eukaryota</taxon>
        <taxon>Metazoa</taxon>
        <taxon>Spiralia</taxon>
        <taxon>Lophotrochozoa</taxon>
        <taxon>Mollusca</taxon>
        <taxon>Gastropoda</taxon>
        <taxon>Heterobranchia</taxon>
        <taxon>Euthyneura</taxon>
        <taxon>Panpulmonata</taxon>
        <taxon>Sacoglossa</taxon>
        <taxon>Placobranchoidea</taxon>
        <taxon>Plakobranchidae</taxon>
        <taxon>Elysia</taxon>
    </lineage>
</organism>
<evidence type="ECO:0000256" key="4">
    <source>
        <dbReference type="ARBA" id="ARBA00023136"/>
    </source>
</evidence>
<feature type="chain" id="PRO_5019577109" description="SUN domain-containing protein" evidence="6">
    <location>
        <begin position="37"/>
        <end position="1759"/>
    </location>
</feature>
<keyword evidence="4" id="KW-0472">Membrane</keyword>
<dbReference type="GO" id="GO:0012505">
    <property type="term" value="C:endomembrane system"/>
    <property type="evidence" value="ECO:0007669"/>
    <property type="project" value="UniProtKB-SubCell"/>
</dbReference>
<feature type="compositionally biased region" description="Low complexity" evidence="5">
    <location>
        <begin position="502"/>
        <end position="513"/>
    </location>
</feature>
<feature type="compositionally biased region" description="Basic and acidic residues" evidence="5">
    <location>
        <begin position="130"/>
        <end position="139"/>
    </location>
</feature>
<feature type="compositionally biased region" description="Basic and acidic residues" evidence="5">
    <location>
        <begin position="471"/>
        <end position="488"/>
    </location>
</feature>
<feature type="compositionally biased region" description="Low complexity" evidence="5">
    <location>
        <begin position="1196"/>
        <end position="1213"/>
    </location>
</feature>
<feature type="compositionally biased region" description="Polar residues" evidence="5">
    <location>
        <begin position="1579"/>
        <end position="1590"/>
    </location>
</feature>
<feature type="region of interest" description="Disordered" evidence="5">
    <location>
        <begin position="1149"/>
        <end position="1246"/>
    </location>
</feature>
<feature type="compositionally biased region" description="Polar residues" evidence="5">
    <location>
        <begin position="1176"/>
        <end position="1190"/>
    </location>
</feature>
<feature type="compositionally biased region" description="Low complexity" evidence="5">
    <location>
        <begin position="1526"/>
        <end position="1542"/>
    </location>
</feature>
<dbReference type="PANTHER" id="PTHR12953">
    <property type="entry name" value="MEMBRANE PROTEIN CH1 RELATED"/>
    <property type="match status" value="1"/>
</dbReference>
<comment type="caution">
    <text evidence="8">The sequence shown here is derived from an EMBL/GenBank/DDBJ whole genome shotgun (WGS) entry which is preliminary data.</text>
</comment>
<dbReference type="Proteomes" id="UP000271974">
    <property type="component" value="Unassembled WGS sequence"/>
</dbReference>
<feature type="compositionally biased region" description="Low complexity" evidence="5">
    <location>
        <begin position="1716"/>
        <end position="1729"/>
    </location>
</feature>
<feature type="compositionally biased region" description="Basic residues" evidence="5">
    <location>
        <begin position="1166"/>
        <end position="1175"/>
    </location>
</feature>
<dbReference type="EMBL" id="RQTK01000386">
    <property type="protein sequence ID" value="RUS80522.1"/>
    <property type="molecule type" value="Genomic_DNA"/>
</dbReference>
<dbReference type="InterPro" id="IPR045120">
    <property type="entry name" value="Suco/Slp1-like"/>
</dbReference>
<feature type="region of interest" description="Disordered" evidence="5">
    <location>
        <begin position="1518"/>
        <end position="1542"/>
    </location>
</feature>
<feature type="compositionally biased region" description="Pro residues" evidence="5">
    <location>
        <begin position="1232"/>
        <end position="1244"/>
    </location>
</feature>
<dbReference type="Gene3D" id="2.60.120.260">
    <property type="entry name" value="Galactose-binding domain-like"/>
    <property type="match status" value="1"/>
</dbReference>
<dbReference type="PANTHER" id="PTHR12953:SF0">
    <property type="entry name" value="SUN DOMAIN-CONTAINING OSSIFICATION FACTOR"/>
    <property type="match status" value="1"/>
</dbReference>
<feature type="compositionally biased region" description="Polar residues" evidence="5">
    <location>
        <begin position="871"/>
        <end position="886"/>
    </location>
</feature>
<dbReference type="GO" id="GO:0016020">
    <property type="term" value="C:membrane"/>
    <property type="evidence" value="ECO:0007669"/>
    <property type="project" value="InterPro"/>
</dbReference>
<feature type="compositionally biased region" description="Basic and acidic residues" evidence="5">
    <location>
        <begin position="693"/>
        <end position="702"/>
    </location>
</feature>
<feature type="compositionally biased region" description="Basic and acidic residues" evidence="5">
    <location>
        <begin position="639"/>
        <end position="659"/>
    </location>
</feature>
<feature type="compositionally biased region" description="Basic and acidic residues" evidence="5">
    <location>
        <begin position="428"/>
        <end position="449"/>
    </location>
</feature>
<evidence type="ECO:0000256" key="2">
    <source>
        <dbReference type="ARBA" id="ARBA00022692"/>
    </source>
</evidence>
<feature type="region of interest" description="Disordered" evidence="5">
    <location>
        <begin position="118"/>
        <end position="141"/>
    </location>
</feature>
<name>A0A433TG15_ELYCH</name>
<keyword evidence="6" id="KW-0732">Signal</keyword>
<feature type="region of interest" description="Disordered" evidence="5">
    <location>
        <begin position="424"/>
        <end position="449"/>
    </location>
</feature>
<feature type="domain" description="SUN" evidence="7">
    <location>
        <begin position="229"/>
        <end position="417"/>
    </location>
</feature>
<dbReference type="Pfam" id="PF07738">
    <property type="entry name" value="Sad1_UNC"/>
    <property type="match status" value="1"/>
</dbReference>
<feature type="region of interest" description="Disordered" evidence="5">
    <location>
        <begin position="1413"/>
        <end position="1490"/>
    </location>
</feature>
<evidence type="ECO:0000256" key="5">
    <source>
        <dbReference type="SAM" id="MobiDB-lite"/>
    </source>
</evidence>
<feature type="compositionally biased region" description="Polar residues" evidence="5">
    <location>
        <begin position="896"/>
        <end position="910"/>
    </location>
</feature>
<evidence type="ECO:0000313" key="8">
    <source>
        <dbReference type="EMBL" id="RUS80522.1"/>
    </source>
</evidence>
<feature type="region of interest" description="Disordered" evidence="5">
    <location>
        <begin position="1554"/>
        <end position="1759"/>
    </location>
</feature>
<feature type="region of interest" description="Disordered" evidence="5">
    <location>
        <begin position="617"/>
        <end position="927"/>
    </location>
</feature>
<feature type="compositionally biased region" description="Low complexity" evidence="5">
    <location>
        <begin position="66"/>
        <end position="75"/>
    </location>
</feature>
<comment type="subcellular location">
    <subcellularLocation>
        <location evidence="1">Endomembrane system</location>
    </subcellularLocation>
</comment>
<feature type="non-terminal residue" evidence="8">
    <location>
        <position position="1759"/>
    </location>
</feature>
<gene>
    <name evidence="8" type="ORF">EGW08_011706</name>
</gene>
<sequence length="1759" mass="185848">MGKGCSPSHAHSSLSVPWIILRLAAFLLLTLKTTDTVPEVVAPVAGASSPHSDGKSGLPEAGGGDSSSQSQTGQQKGPADGSSSGQDDLATTDQSKSSEFAGQGDQTVVKMVQVTAPSSADAAGGGDTAGLRKDGDGDGRSAALEENQRTIDSSQSTAKVVTAVPDLSQIPQAIDPSMIGKGEQPPNLPPGVGGMAMEPAFSGETKTGEQVRSAEGDTPAPSDEGQNPAASGEGEGDLPTFDKWSAKYIAEQEKQKIEQELEQVVKPGAQVPQKKLRQNFAAESCGAKVVSSNAEAENVNFLLNGNPDEYMISPCKAKKWFVVELCEPLQIHKVELGTLELFSSPPKSFRVASSQRFPTKDWTQIGQFEMTGDRSVQAFHTQVRDEFVKFVRVEMLEHHGKEHYCPLTTLRVLGIDMALDDDEDSADADAHDADHGDSDGEKEDGMSLFNRARETVVRLVEKVLYKGDKEEADNATKVTEEEKPKEQETTPCPIKEAEEKTTAAPETPVVTPPSASAEKAPPVASQDPQDQQAAPPTPTPPPVNETATETPIITKLGDTEQLPLAETNPVVVKLAPEEGDNSASVTRTHQHRRSARLSTSCPNSQFRYLFAPVADSTTGTMHSTPRGANRKISQPIVSAEKDKVIHKPKDGIDSERKAAEPVLAEETKPQPTDGGPGGSKPISDAAGTENAPEDLKSGKDSPIHQVVPPVEEGAQKTTVSDVTPSGNSLTQPASVAPTDAASTISTAPAVEQSDALGFTAHAPSSTAESASSQLHQSTDPPLEPSSMSGVTSVGLGASSVSSSTSTPTLDISQTPVMQLPTSDSSETDFVMVNPSPTTADSGGADNVVSMTTQPVLTPTNETPGQEPGEESLNSGSVTGQDQNKQPASDGAAADSQEVNGTRSENASSQVRPARITELTKVGMPSSKRDASIMKLNNRIVALEQNVSMTKKYLEELSRAFKQQNEEMMKLMNKTEIRMAGLVARSDERDLLQQTAIAMLDQKVANLTQVIDLMQLKMDTMASELWRGQILLGILQAVAFIWLFTSTATNAFASQQTTASSGHRLDTQAALDSSCSKTNSLKCRSEAGSGSPPSLEVLKAKAEAEGDRKVGFFEDVIQRRNSDGGLQAMSLLEDTGIVMKKLSSESNLANLASPTEETTKDIFSQNSKKKKKKKQRQSQVVLSPASTTVSTPGCLLSESAPSTPAQSPSFSSSAGVLFRASGTTASESSTQTPGPPECAIPPPLPTTAAALSATPMHSFGEMKENSPVGEAGLAEALWPGLQGCRVCERLLASRTSHQHRLVHQDSGWLFRYPSSGVIAHGLCHHSAGVPQSPGLCQSHLMASGYSHTMPYHHTPSSVSLTAPIAMSSSSLPGVPGLVHSGSAGPTCQPFLDLSNSLPQQTDVRLGVQQEQLSPLPRVSLTSPHHMSSPEFKLPAYRRSKIRRVSESSEADSATASAGCSHGCGERQGAQTHHSGSAARKTLVVTTDSRRRKSDFINPKPWEEFFLAKNYLSENRFKFPVSPPRPSLSPSVSDPSESATFDASSKVFSSGVESLSSLGSSRMIREGSDSDFPNMARFHPSTPSFIPLQQYSVDDRPHSSSTPPPPSSPSVLSSSREAKPSARAEMSNSCGDGRRNTLSLSDTQQEEQGAASININGSTVRGGGGSAGGGKKQQQTTQQKTHRRQGSYPLDQTNPARQKSGQGSGLGTSQPHGSKAESLSTTQSSQLQGGLKFKKVPSNPALSGHGRKGPGTKPAVPHATK</sequence>
<evidence type="ECO:0000313" key="9">
    <source>
        <dbReference type="Proteomes" id="UP000271974"/>
    </source>
</evidence>
<feature type="region of interest" description="Disordered" evidence="5">
    <location>
        <begin position="175"/>
        <end position="240"/>
    </location>
</feature>
<keyword evidence="9" id="KW-1185">Reference proteome</keyword>
<feature type="region of interest" description="Disordered" evidence="5">
    <location>
        <begin position="471"/>
        <end position="548"/>
    </location>
</feature>
<dbReference type="GO" id="GO:0005737">
    <property type="term" value="C:cytoplasm"/>
    <property type="evidence" value="ECO:0007669"/>
    <property type="project" value="TreeGrafter"/>
</dbReference>
<protein>
    <recommendedName>
        <fullName evidence="7">SUN domain-containing protein</fullName>
    </recommendedName>
</protein>
<feature type="compositionally biased region" description="Basic and acidic residues" evidence="5">
    <location>
        <begin position="206"/>
        <end position="215"/>
    </location>
</feature>
<feature type="compositionally biased region" description="Low complexity" evidence="5">
    <location>
        <begin position="520"/>
        <end position="534"/>
    </location>
</feature>
<feature type="region of interest" description="Disordered" evidence="5">
    <location>
        <begin position="44"/>
        <end position="106"/>
    </location>
</feature>
<dbReference type="GO" id="GO:0034975">
    <property type="term" value="P:protein folding in endoplasmic reticulum"/>
    <property type="evidence" value="ECO:0007669"/>
    <property type="project" value="TreeGrafter"/>
</dbReference>
<evidence type="ECO:0000256" key="3">
    <source>
        <dbReference type="ARBA" id="ARBA00022989"/>
    </source>
</evidence>
<dbReference type="InterPro" id="IPR012919">
    <property type="entry name" value="SUN_dom"/>
</dbReference>
<keyword evidence="3" id="KW-1133">Transmembrane helix</keyword>
<accession>A0A433TG15</accession>
<feature type="compositionally biased region" description="Polar residues" evidence="5">
    <location>
        <begin position="1688"/>
        <end position="1710"/>
    </location>
</feature>
<feature type="compositionally biased region" description="Polar residues" evidence="5">
    <location>
        <begin position="715"/>
        <end position="733"/>
    </location>
</feature>
<evidence type="ECO:0000259" key="7">
    <source>
        <dbReference type="PROSITE" id="PS51469"/>
    </source>
</evidence>
<feature type="signal peptide" evidence="6">
    <location>
        <begin position="1"/>
        <end position="36"/>
    </location>
</feature>
<feature type="compositionally biased region" description="Polar residues" evidence="5">
    <location>
        <begin position="1220"/>
        <end position="1231"/>
    </location>
</feature>
<feature type="compositionally biased region" description="Low complexity" evidence="5">
    <location>
        <begin position="788"/>
        <end position="806"/>
    </location>
</feature>
<feature type="compositionally biased region" description="Polar residues" evidence="5">
    <location>
        <begin position="807"/>
        <end position="824"/>
    </location>
</feature>
<proteinExistence type="predicted"/>
<reference evidence="8 9" key="1">
    <citation type="submission" date="2019-01" db="EMBL/GenBank/DDBJ databases">
        <title>A draft genome assembly of the solar-powered sea slug Elysia chlorotica.</title>
        <authorList>
            <person name="Cai H."/>
            <person name="Li Q."/>
            <person name="Fang X."/>
            <person name="Li J."/>
            <person name="Curtis N.E."/>
            <person name="Altenburger A."/>
            <person name="Shibata T."/>
            <person name="Feng M."/>
            <person name="Maeda T."/>
            <person name="Schwartz J.A."/>
            <person name="Shigenobu S."/>
            <person name="Lundholm N."/>
            <person name="Nishiyama T."/>
            <person name="Yang H."/>
            <person name="Hasebe M."/>
            <person name="Li S."/>
            <person name="Pierce S.K."/>
            <person name="Wang J."/>
        </authorList>
    </citation>
    <scope>NUCLEOTIDE SEQUENCE [LARGE SCALE GENOMIC DNA]</scope>
    <source>
        <strain evidence="8">EC2010</strain>
        <tissue evidence="8">Whole organism of an adult</tissue>
    </source>
</reference>
<dbReference type="PROSITE" id="PS51469">
    <property type="entry name" value="SUN"/>
    <property type="match status" value="1"/>
</dbReference>
<feature type="compositionally biased region" description="Polar residues" evidence="5">
    <location>
        <begin position="81"/>
        <end position="106"/>
    </location>
</feature>
<keyword evidence="2" id="KW-0812">Transmembrane</keyword>
<feature type="region of interest" description="Disordered" evidence="5">
    <location>
        <begin position="575"/>
        <end position="599"/>
    </location>
</feature>
<feature type="compositionally biased region" description="Polar residues" evidence="5">
    <location>
        <begin position="762"/>
        <end position="779"/>
    </location>
</feature>
<dbReference type="OrthoDB" id="266334at2759"/>
<feature type="compositionally biased region" description="Polar residues" evidence="5">
    <location>
        <begin position="1624"/>
        <end position="1657"/>
    </location>
</feature>
<feature type="compositionally biased region" description="Polar residues" evidence="5">
    <location>
        <begin position="848"/>
        <end position="863"/>
    </location>
</feature>
<dbReference type="STRING" id="188477.A0A433TG15"/>
<evidence type="ECO:0000256" key="6">
    <source>
        <dbReference type="SAM" id="SignalP"/>
    </source>
</evidence>
<evidence type="ECO:0000256" key="1">
    <source>
        <dbReference type="ARBA" id="ARBA00004308"/>
    </source>
</evidence>